<protein>
    <submittedName>
        <fullName evidence="3">DNA/RNA polymerases superfamily protein</fullName>
    </submittedName>
</protein>
<dbReference type="InterPro" id="IPR016197">
    <property type="entry name" value="Chromo-like_dom_sf"/>
</dbReference>
<evidence type="ECO:0000259" key="1">
    <source>
        <dbReference type="Pfam" id="PF17921"/>
    </source>
</evidence>
<dbReference type="Gene3D" id="1.10.340.70">
    <property type="match status" value="1"/>
</dbReference>
<dbReference type="OrthoDB" id="1909122at2759"/>
<dbReference type="Pfam" id="PF17921">
    <property type="entry name" value="Integrase_H2C2"/>
    <property type="match status" value="1"/>
</dbReference>
<dbReference type="InterPro" id="IPR056924">
    <property type="entry name" value="SH3_Tf2-1"/>
</dbReference>
<evidence type="ECO:0000259" key="2">
    <source>
        <dbReference type="Pfam" id="PF24626"/>
    </source>
</evidence>
<feature type="domain" description="Integrase zinc-binding" evidence="1">
    <location>
        <begin position="126"/>
        <end position="171"/>
    </location>
</feature>
<comment type="caution">
    <text evidence="3">The sequence shown here is derived from an EMBL/GenBank/DDBJ whole genome shotgun (WGS) entry which is preliminary data.</text>
</comment>
<dbReference type="InterPro" id="IPR041588">
    <property type="entry name" value="Integrase_H2C2"/>
</dbReference>
<name>A0A5A7VI95_CUCMM</name>
<evidence type="ECO:0000313" key="3">
    <source>
        <dbReference type="EMBL" id="KAA0067813.1"/>
    </source>
</evidence>
<accession>A0A5A7VI95</accession>
<dbReference type="Pfam" id="PF24626">
    <property type="entry name" value="SH3_Tf2-1"/>
    <property type="match status" value="1"/>
</dbReference>
<dbReference type="EMBL" id="SSTE01000188">
    <property type="protein sequence ID" value="KAA0067813.1"/>
    <property type="molecule type" value="Genomic_DNA"/>
</dbReference>
<gene>
    <name evidence="3" type="ORF">E6C27_scaffold2484G00170</name>
</gene>
<dbReference type="AlphaFoldDB" id="A0A5A7VI95"/>
<reference evidence="3 4" key="1">
    <citation type="submission" date="2019-08" db="EMBL/GenBank/DDBJ databases">
        <title>Draft genome sequences of two oriental melons (Cucumis melo L. var makuwa).</title>
        <authorList>
            <person name="Kwon S.-Y."/>
        </authorList>
    </citation>
    <scope>NUCLEOTIDE SEQUENCE [LARGE SCALE GENOMIC DNA]</scope>
    <source>
        <strain evidence="4">cv. SW 3</strain>
        <tissue evidence="3">Leaf</tissue>
    </source>
</reference>
<organism evidence="3 4">
    <name type="scientific">Cucumis melo var. makuwa</name>
    <name type="common">Oriental melon</name>
    <dbReference type="NCBI Taxonomy" id="1194695"/>
    <lineage>
        <taxon>Eukaryota</taxon>
        <taxon>Viridiplantae</taxon>
        <taxon>Streptophyta</taxon>
        <taxon>Embryophyta</taxon>
        <taxon>Tracheophyta</taxon>
        <taxon>Spermatophyta</taxon>
        <taxon>Magnoliopsida</taxon>
        <taxon>eudicotyledons</taxon>
        <taxon>Gunneridae</taxon>
        <taxon>Pentapetalae</taxon>
        <taxon>rosids</taxon>
        <taxon>fabids</taxon>
        <taxon>Cucurbitales</taxon>
        <taxon>Cucurbitaceae</taxon>
        <taxon>Benincaseae</taxon>
        <taxon>Cucumis</taxon>
    </lineage>
</organism>
<evidence type="ECO:0000313" key="4">
    <source>
        <dbReference type="Proteomes" id="UP000321393"/>
    </source>
</evidence>
<feature type="domain" description="Tf2-1-like SH3-like" evidence="2">
    <location>
        <begin position="292"/>
        <end position="356"/>
    </location>
</feature>
<dbReference type="SUPFAM" id="SSF54160">
    <property type="entry name" value="Chromo domain-like"/>
    <property type="match status" value="1"/>
</dbReference>
<sequence>MRWLELIKHYDCTIEYHQGKANVVADALSRKSRLPKSVLCGIRVALVNELRGSKAVVTTEDSGSLLAQYQVQSSLVTEIVRRQSEDSNLQKKLEKSKKGLKVEFELRTDRAIVKQGRLCVSNISEVKNAILEEAHSSAYAMHPGSTKMYRTLKKTYWWSGMKREIAEYVDRSRLTKTARFIPIKVTSTLDQLARLYVDKIVSQYGVPVSIVSDKDPSYQSSIGMAPYEALYGRPCRTLVCWNEVGERKLVGPELVRITTNNIKLIRENLTIAQDRQESYADKRPRNLEFQVGDQVFLKLSPWRGVIRFGRKGKLSPRYIGPYQITEGVGLAPYKLELPIELARIHDVFHVSMLRKYMPDPSHVLQEQPVELKEDLSYVEEPVQILDRKEQVLRNKTIPLIKVLWRHYGVEEETWELEDQMKKRYRILFS</sequence>
<dbReference type="Proteomes" id="UP000321393">
    <property type="component" value="Unassembled WGS sequence"/>
</dbReference>
<dbReference type="PANTHER" id="PTHR46148">
    <property type="entry name" value="CHROMO DOMAIN-CONTAINING PROTEIN"/>
    <property type="match status" value="1"/>
</dbReference>
<dbReference type="PANTHER" id="PTHR46148:SF60">
    <property type="entry name" value="CHROMO DOMAIN-CONTAINING PROTEIN"/>
    <property type="match status" value="1"/>
</dbReference>
<proteinExistence type="predicted"/>